<dbReference type="GO" id="GO:0005576">
    <property type="term" value="C:extracellular region"/>
    <property type="evidence" value="ECO:0007669"/>
    <property type="project" value="UniProtKB-SubCell"/>
</dbReference>
<evidence type="ECO:0000256" key="7">
    <source>
        <dbReference type="ARBA" id="ARBA00023216"/>
    </source>
</evidence>
<sequence length="511" mass="56901">MSGYPYGNPAGDYPAPYATGNSAYPPYPAYPPPPIPMYANNQPFASPYGMPTPQMSSYDNYLAPSYGGNQTSGNPYDYGRGNDYQSLPPPGGQMPSPMLNQPPQQYGDYGNSQYQPPYSQATASSLPGGLYPNIQSPATQSNYAGGATAPSYQPQQQTFYPEEQPSISLASLEQYRGTIFPVSNFNIDADCQAFVQAMKGAGTNEKALIDIIVNRSNAQRQQIKHQYKSMYGTDLVKQISGETSGNFKETISALFDTPANFDAWSIHQALTASKEGTLREILLTRTNSEIRGIVESTNSEIRGIVESYKRTFNKDLEKEISKHVRGTDFKRILISAVQANRDELSPQQIQQARQMGIESVIDRNRARQDADALYKAGAGKIGTDEKTFNAIFAQRNYYQLRAIFEEYQKKHHTDIAKVIQSEFSGDIKDAYLVLITCIRDRPSFFAERIHKAVVGLGTNDSTLIRVIVTRSEIDLVQIKERYQQMYKHSLTQDVSGDTSGDYKRILLSIIK</sequence>
<dbReference type="FunFam" id="1.10.220.10:FF:000005">
    <property type="entry name" value="Annexin"/>
    <property type="match status" value="1"/>
</dbReference>
<dbReference type="EMBL" id="CAJNYT010001990">
    <property type="protein sequence ID" value="CAF3441201.1"/>
    <property type="molecule type" value="Genomic_DNA"/>
</dbReference>
<dbReference type="SMART" id="SM00335">
    <property type="entry name" value="ANX"/>
    <property type="match status" value="4"/>
</dbReference>
<dbReference type="PANTHER" id="PTHR10502">
    <property type="entry name" value="ANNEXIN"/>
    <property type="match status" value="1"/>
</dbReference>
<comment type="domain">
    <text evidence="12">A pair of annexin repeats may form one binding site for calcium and phospholipid.</text>
</comment>
<evidence type="ECO:0000256" key="10">
    <source>
        <dbReference type="ARBA" id="ARBA00060393"/>
    </source>
</evidence>
<feature type="region of interest" description="Disordered" evidence="13">
    <location>
        <begin position="133"/>
        <end position="152"/>
    </location>
</feature>
<dbReference type="InterPro" id="IPR018502">
    <property type="entry name" value="Annexin_repeat"/>
</dbReference>
<reference evidence="14" key="1">
    <citation type="submission" date="2021-02" db="EMBL/GenBank/DDBJ databases">
        <authorList>
            <person name="Nowell W R."/>
        </authorList>
    </citation>
    <scope>NUCLEOTIDE SEQUENCE</scope>
</reference>
<dbReference type="PROSITE" id="PS51897">
    <property type="entry name" value="ANNEXIN_2"/>
    <property type="match status" value="4"/>
</dbReference>
<dbReference type="Pfam" id="PF00191">
    <property type="entry name" value="Annexin"/>
    <property type="match status" value="3"/>
</dbReference>
<comment type="caution">
    <text evidence="14">The sequence shown here is derived from an EMBL/GenBank/DDBJ whole genome shotgun (WGS) entry which is preliminary data.</text>
</comment>
<evidence type="ECO:0000256" key="8">
    <source>
        <dbReference type="ARBA" id="ARBA00023302"/>
    </source>
</evidence>
<comment type="subcellular location">
    <subcellularLocation>
        <location evidence="1">Host cell</location>
    </subcellularLocation>
    <subcellularLocation>
        <location evidence="2">Secreted</location>
        <location evidence="2">Extracellular exosome</location>
    </subcellularLocation>
    <subcellularLocation>
        <location evidence="10">Tegument</location>
    </subcellularLocation>
</comment>
<evidence type="ECO:0000256" key="6">
    <source>
        <dbReference type="ARBA" id="ARBA00022837"/>
    </source>
</evidence>
<dbReference type="InterPro" id="IPR001464">
    <property type="entry name" value="Annexin"/>
</dbReference>
<evidence type="ECO:0000256" key="5">
    <source>
        <dbReference type="ARBA" id="ARBA00022737"/>
    </source>
</evidence>
<dbReference type="SUPFAM" id="SSF47874">
    <property type="entry name" value="Annexin"/>
    <property type="match status" value="1"/>
</dbReference>
<dbReference type="GO" id="GO:0012506">
    <property type="term" value="C:vesicle membrane"/>
    <property type="evidence" value="ECO:0007669"/>
    <property type="project" value="TreeGrafter"/>
</dbReference>
<proteinExistence type="inferred from homology"/>
<dbReference type="GO" id="GO:0005634">
    <property type="term" value="C:nucleus"/>
    <property type="evidence" value="ECO:0007669"/>
    <property type="project" value="TreeGrafter"/>
</dbReference>
<keyword evidence="8 12" id="KW-0111">Calcium/phospholipid-binding</keyword>
<keyword evidence="6 12" id="KW-0106">Calcium</keyword>
<evidence type="ECO:0000256" key="12">
    <source>
        <dbReference type="RuleBase" id="RU003540"/>
    </source>
</evidence>
<comment type="similarity">
    <text evidence="3 12">Belongs to the annexin family.</text>
</comment>
<evidence type="ECO:0000256" key="9">
    <source>
        <dbReference type="ARBA" id="ARBA00059330"/>
    </source>
</evidence>
<evidence type="ECO:0000313" key="15">
    <source>
        <dbReference type="Proteomes" id="UP000663872"/>
    </source>
</evidence>
<feature type="compositionally biased region" description="Polar residues" evidence="13">
    <location>
        <begin position="98"/>
        <end position="125"/>
    </location>
</feature>
<feature type="region of interest" description="Disordered" evidence="13">
    <location>
        <begin position="61"/>
        <end position="126"/>
    </location>
</feature>
<dbReference type="GO" id="GO:0005737">
    <property type="term" value="C:cytoplasm"/>
    <property type="evidence" value="ECO:0007669"/>
    <property type="project" value="TreeGrafter"/>
</dbReference>
<dbReference type="PRINTS" id="PR00196">
    <property type="entry name" value="ANNEXIN"/>
</dbReference>
<keyword evidence="4" id="KW-0479">Metal-binding</keyword>
<dbReference type="PROSITE" id="PS00223">
    <property type="entry name" value="ANNEXIN_1"/>
    <property type="match status" value="2"/>
</dbReference>
<dbReference type="Proteomes" id="UP000663872">
    <property type="component" value="Unassembled WGS sequence"/>
</dbReference>
<protein>
    <recommendedName>
        <fullName evidence="11 12">Annexin</fullName>
    </recommendedName>
</protein>
<dbReference type="Gene3D" id="1.10.220.10">
    <property type="entry name" value="Annexin"/>
    <property type="match status" value="4"/>
</dbReference>
<dbReference type="PANTHER" id="PTHR10502:SF102">
    <property type="entry name" value="ANNEXIN B11"/>
    <property type="match status" value="1"/>
</dbReference>
<evidence type="ECO:0000313" key="14">
    <source>
        <dbReference type="EMBL" id="CAF3441201.1"/>
    </source>
</evidence>
<dbReference type="FunFam" id="1.10.220.10:FF:000002">
    <property type="entry name" value="Annexin"/>
    <property type="match status" value="1"/>
</dbReference>
<organism evidence="14 15">
    <name type="scientific">Rotaria socialis</name>
    <dbReference type="NCBI Taxonomy" id="392032"/>
    <lineage>
        <taxon>Eukaryota</taxon>
        <taxon>Metazoa</taxon>
        <taxon>Spiralia</taxon>
        <taxon>Gnathifera</taxon>
        <taxon>Rotifera</taxon>
        <taxon>Eurotatoria</taxon>
        <taxon>Bdelloidea</taxon>
        <taxon>Philodinida</taxon>
        <taxon>Philodinidae</taxon>
        <taxon>Rotaria</taxon>
    </lineage>
</organism>
<dbReference type="GO" id="GO:0043657">
    <property type="term" value="C:host cell"/>
    <property type="evidence" value="ECO:0007669"/>
    <property type="project" value="UniProtKB-SubCell"/>
</dbReference>
<evidence type="ECO:0000256" key="3">
    <source>
        <dbReference type="ARBA" id="ARBA00007831"/>
    </source>
</evidence>
<evidence type="ECO:0000256" key="1">
    <source>
        <dbReference type="ARBA" id="ARBA00004340"/>
    </source>
</evidence>
<comment type="function">
    <text evidence="9">Involved in reproduction of the worm. Involved in host-parasite interaction. Delivered into the host cell by means of parasite exosomes. Binds to acidic phospholipid membranes in a calcium-dependent manner in vitro. Causes aggregation of liposomes in the presence of calcium, but not in its absence. Likely to promote membrane fusion. May provide structural integrity within the tegument.</text>
</comment>
<evidence type="ECO:0000256" key="13">
    <source>
        <dbReference type="SAM" id="MobiDB-lite"/>
    </source>
</evidence>
<evidence type="ECO:0000256" key="11">
    <source>
        <dbReference type="ARBA" id="ARBA00077076"/>
    </source>
</evidence>
<dbReference type="GO" id="GO:0001786">
    <property type="term" value="F:phosphatidylserine binding"/>
    <property type="evidence" value="ECO:0007669"/>
    <property type="project" value="TreeGrafter"/>
</dbReference>
<dbReference type="GO" id="GO:0005544">
    <property type="term" value="F:calcium-dependent phospholipid binding"/>
    <property type="evidence" value="ECO:0007669"/>
    <property type="project" value="UniProtKB-KW"/>
</dbReference>
<feature type="compositionally biased region" description="Polar residues" evidence="13">
    <location>
        <begin position="133"/>
        <end position="143"/>
    </location>
</feature>
<dbReference type="InterPro" id="IPR018252">
    <property type="entry name" value="Annexin_repeat_CS"/>
</dbReference>
<dbReference type="InterPro" id="IPR037104">
    <property type="entry name" value="Annexin_sf"/>
</dbReference>
<evidence type="ECO:0000256" key="4">
    <source>
        <dbReference type="ARBA" id="ARBA00022723"/>
    </source>
</evidence>
<name>A0A818D2W8_9BILA</name>
<dbReference type="FunFam" id="1.10.220.10:FF:000001">
    <property type="entry name" value="Annexin"/>
    <property type="match status" value="1"/>
</dbReference>
<dbReference type="GO" id="GO:0005886">
    <property type="term" value="C:plasma membrane"/>
    <property type="evidence" value="ECO:0007669"/>
    <property type="project" value="TreeGrafter"/>
</dbReference>
<keyword evidence="7 12" id="KW-0041">Annexin</keyword>
<dbReference type="GO" id="GO:0005509">
    <property type="term" value="F:calcium ion binding"/>
    <property type="evidence" value="ECO:0007669"/>
    <property type="project" value="InterPro"/>
</dbReference>
<dbReference type="AlphaFoldDB" id="A0A818D2W8"/>
<evidence type="ECO:0000256" key="2">
    <source>
        <dbReference type="ARBA" id="ARBA00004550"/>
    </source>
</evidence>
<gene>
    <name evidence="14" type="ORF">GRG538_LOCUS13494</name>
</gene>
<keyword evidence="5 12" id="KW-0677">Repeat</keyword>
<accession>A0A818D2W8</accession>